<reference evidence="1" key="1">
    <citation type="submission" date="2014-09" db="EMBL/GenBank/DDBJ databases">
        <authorList>
            <person name="Magalhaes I.L.F."/>
            <person name="Oliveira U."/>
            <person name="Santos F.R."/>
            <person name="Vidigal T.H.D.A."/>
            <person name="Brescovit A.D."/>
            <person name="Santos A.J."/>
        </authorList>
    </citation>
    <scope>NUCLEOTIDE SEQUENCE</scope>
    <source>
        <tissue evidence="1">Shoot tissue taken approximately 20 cm above the soil surface</tissue>
    </source>
</reference>
<evidence type="ECO:0000313" key="1">
    <source>
        <dbReference type="EMBL" id="JAD66642.1"/>
    </source>
</evidence>
<dbReference type="EMBL" id="GBRH01231253">
    <property type="protein sequence ID" value="JAD66642.1"/>
    <property type="molecule type" value="Transcribed_RNA"/>
</dbReference>
<proteinExistence type="predicted"/>
<reference evidence="1" key="2">
    <citation type="journal article" date="2015" name="Data Brief">
        <title>Shoot transcriptome of the giant reed, Arundo donax.</title>
        <authorList>
            <person name="Barrero R.A."/>
            <person name="Guerrero F.D."/>
            <person name="Moolhuijzen P."/>
            <person name="Goolsby J.A."/>
            <person name="Tidwell J."/>
            <person name="Bellgard S.E."/>
            <person name="Bellgard M.I."/>
        </authorList>
    </citation>
    <scope>NUCLEOTIDE SEQUENCE</scope>
    <source>
        <tissue evidence="1">Shoot tissue taken approximately 20 cm above the soil surface</tissue>
    </source>
</reference>
<protein>
    <submittedName>
        <fullName evidence="1">Uncharacterized protein</fullName>
    </submittedName>
</protein>
<accession>A0A0A9C574</accession>
<sequence>MGAYFLNTKSPSTS</sequence>
<name>A0A0A9C574_ARUDO</name>
<organism evidence="1">
    <name type="scientific">Arundo donax</name>
    <name type="common">Giant reed</name>
    <name type="synonym">Donax arundinaceus</name>
    <dbReference type="NCBI Taxonomy" id="35708"/>
    <lineage>
        <taxon>Eukaryota</taxon>
        <taxon>Viridiplantae</taxon>
        <taxon>Streptophyta</taxon>
        <taxon>Embryophyta</taxon>
        <taxon>Tracheophyta</taxon>
        <taxon>Spermatophyta</taxon>
        <taxon>Magnoliopsida</taxon>
        <taxon>Liliopsida</taxon>
        <taxon>Poales</taxon>
        <taxon>Poaceae</taxon>
        <taxon>PACMAD clade</taxon>
        <taxon>Arundinoideae</taxon>
        <taxon>Arundineae</taxon>
        <taxon>Arundo</taxon>
    </lineage>
</organism>